<dbReference type="AlphaFoldDB" id="A0A0E3S807"/>
<evidence type="ECO:0000313" key="1">
    <source>
        <dbReference type="EMBL" id="AKB75178.1"/>
    </source>
</evidence>
<gene>
    <name evidence="1" type="ORF">MSLAZ_1917</name>
</gene>
<dbReference type="HOGENOM" id="CLU_1943868_0_0_2"/>
<name>A0A0E3S807_9EURY</name>
<dbReference type="GeneID" id="60594971"/>
<dbReference type="EMBL" id="CP009515">
    <property type="protein sequence ID" value="AKB75178.1"/>
    <property type="molecule type" value="Genomic_DNA"/>
</dbReference>
<reference evidence="1 2" key="1">
    <citation type="submission" date="2014-07" db="EMBL/GenBank/DDBJ databases">
        <title>Methanogenic archaea and the global carbon cycle.</title>
        <authorList>
            <person name="Henriksen J.R."/>
            <person name="Luke J."/>
            <person name="Reinhart S."/>
            <person name="Benedict M.N."/>
            <person name="Youngblut N.D."/>
            <person name="Metcalf M.E."/>
            <person name="Whitaker R.J."/>
            <person name="Metcalf W.W."/>
        </authorList>
    </citation>
    <scope>NUCLEOTIDE SEQUENCE [LARGE SCALE GENOMIC DNA]</scope>
    <source>
        <strain evidence="1 2">Z-7289</strain>
    </source>
</reference>
<evidence type="ECO:0000313" key="2">
    <source>
        <dbReference type="Proteomes" id="UP000033072"/>
    </source>
</evidence>
<proteinExistence type="predicted"/>
<keyword evidence="2" id="KW-1185">Reference proteome</keyword>
<dbReference type="Proteomes" id="UP000033072">
    <property type="component" value="Chromosome"/>
</dbReference>
<organism evidence="1 2">
    <name type="scientific">Methanosarcina lacustris Z-7289</name>
    <dbReference type="NCBI Taxonomy" id="1434111"/>
    <lineage>
        <taxon>Archaea</taxon>
        <taxon>Methanobacteriati</taxon>
        <taxon>Methanobacteriota</taxon>
        <taxon>Stenosarchaea group</taxon>
        <taxon>Methanomicrobia</taxon>
        <taxon>Methanosarcinales</taxon>
        <taxon>Methanosarcinaceae</taxon>
        <taxon>Methanosarcina</taxon>
    </lineage>
</organism>
<dbReference type="OrthoDB" id="103611at2157"/>
<accession>A0A0E3S807</accession>
<dbReference type="KEGG" id="mls:MSLAZ_1917"/>
<protein>
    <submittedName>
        <fullName evidence="1">Flavodoxin</fullName>
    </submittedName>
</protein>
<sequence>MDFNDQDRKKKPSKSIWEEEVRAQLNKELAKFSWLTPIAIEILGGKFDPEKLRFPDNLIARLPASPLRNMPASDAQNWTAIRAWASNLTTQFQPALSHKKDLKLEERIKYSTEINSNLKLKLQSHRAVV</sequence>
<dbReference type="RefSeq" id="WP_052722932.1">
    <property type="nucleotide sequence ID" value="NZ_CP009515.1"/>
</dbReference>